<evidence type="ECO:0000313" key="1">
    <source>
        <dbReference type="EMBL" id="CAK5077914.1"/>
    </source>
</evidence>
<dbReference type="Proteomes" id="UP001497535">
    <property type="component" value="Unassembled WGS sequence"/>
</dbReference>
<evidence type="ECO:0000313" key="2">
    <source>
        <dbReference type="Proteomes" id="UP001497535"/>
    </source>
</evidence>
<proteinExistence type="predicted"/>
<accession>A0ACB0ZFT5</accession>
<gene>
    <name evidence="1" type="ORF">MENTE1834_LOCUS24938</name>
</gene>
<dbReference type="EMBL" id="CAVMJV010000034">
    <property type="protein sequence ID" value="CAK5077914.1"/>
    <property type="molecule type" value="Genomic_DNA"/>
</dbReference>
<sequence length="204" mass="23309">MFPKAIIQNVVSTAQLLDKNNKFDLYTIETIIKNSKYSPERFSALIIKVEQPIRSTALVFSNGKIVCVGTKSVNESEIGIRNFVHLLSSACDLAINMRAFKIQNIVSSFEFPGHLNLPGCLIYNYLLFLVLYDTMRIAPPKWLARYISYYPEFFPGMCLRMNDSRSVVIVFTTGKCIITGAKTEKEVYYVQNKVYNSILMFLKN</sequence>
<organism evidence="1 2">
    <name type="scientific">Meloidogyne enterolobii</name>
    <name type="common">Root-knot nematode worm</name>
    <name type="synonym">Meloidogyne mayaguensis</name>
    <dbReference type="NCBI Taxonomy" id="390850"/>
    <lineage>
        <taxon>Eukaryota</taxon>
        <taxon>Metazoa</taxon>
        <taxon>Ecdysozoa</taxon>
        <taxon>Nematoda</taxon>
        <taxon>Chromadorea</taxon>
        <taxon>Rhabditida</taxon>
        <taxon>Tylenchina</taxon>
        <taxon>Tylenchomorpha</taxon>
        <taxon>Tylenchoidea</taxon>
        <taxon>Meloidogynidae</taxon>
        <taxon>Meloidogyninae</taxon>
        <taxon>Meloidogyne</taxon>
    </lineage>
</organism>
<comment type="caution">
    <text evidence="1">The sequence shown here is derived from an EMBL/GenBank/DDBJ whole genome shotgun (WGS) entry which is preliminary data.</text>
</comment>
<name>A0ACB0ZFT5_MELEN</name>
<keyword evidence="2" id="KW-1185">Reference proteome</keyword>
<reference evidence="1" key="1">
    <citation type="submission" date="2023-11" db="EMBL/GenBank/DDBJ databases">
        <authorList>
            <person name="Poullet M."/>
        </authorList>
    </citation>
    <scope>NUCLEOTIDE SEQUENCE</scope>
    <source>
        <strain evidence="1">E1834</strain>
    </source>
</reference>
<protein>
    <submittedName>
        <fullName evidence="1">Uncharacterized protein</fullName>
    </submittedName>
</protein>